<dbReference type="PROSITE" id="PS00028">
    <property type="entry name" value="ZINC_FINGER_C2H2_1"/>
    <property type="match status" value="12"/>
</dbReference>
<feature type="domain" description="C2H2-type" evidence="14">
    <location>
        <begin position="271"/>
        <end position="298"/>
    </location>
</feature>
<evidence type="ECO:0000256" key="1">
    <source>
        <dbReference type="ARBA" id="ARBA00004123"/>
    </source>
</evidence>
<dbReference type="FunFam" id="3.30.160.60:FF:002343">
    <property type="entry name" value="Zinc finger protein 33A"/>
    <property type="match status" value="1"/>
</dbReference>
<feature type="domain" description="C2H2-type" evidence="14">
    <location>
        <begin position="214"/>
        <end position="241"/>
    </location>
</feature>
<feature type="domain" description="C2H2-type" evidence="14">
    <location>
        <begin position="327"/>
        <end position="355"/>
    </location>
</feature>
<dbReference type="SUPFAM" id="SSF57667">
    <property type="entry name" value="beta-beta-alpha zinc fingers"/>
    <property type="match status" value="8"/>
</dbReference>
<dbReference type="GO" id="GO:0000978">
    <property type="term" value="F:RNA polymerase II cis-regulatory region sequence-specific DNA binding"/>
    <property type="evidence" value="ECO:0007669"/>
    <property type="project" value="TreeGrafter"/>
</dbReference>
<evidence type="ECO:0000313" key="16">
    <source>
        <dbReference type="Proteomes" id="UP000518266"/>
    </source>
</evidence>
<keyword evidence="3" id="KW-0479">Metal-binding</keyword>
<dbReference type="InterPro" id="IPR013087">
    <property type="entry name" value="Znf_C2H2_type"/>
</dbReference>
<dbReference type="CDD" id="cd20908">
    <property type="entry name" value="SUF4-like"/>
    <property type="match status" value="1"/>
</dbReference>
<dbReference type="GO" id="GO:0005634">
    <property type="term" value="C:nucleus"/>
    <property type="evidence" value="ECO:0007669"/>
    <property type="project" value="UniProtKB-SubCell"/>
</dbReference>
<evidence type="ECO:0000256" key="7">
    <source>
        <dbReference type="ARBA" id="ARBA00023015"/>
    </source>
</evidence>
<dbReference type="FunFam" id="3.30.160.60:FF:000215">
    <property type="entry name" value="Spalt-like transcription factor 3"/>
    <property type="match status" value="1"/>
</dbReference>
<feature type="compositionally biased region" description="Polar residues" evidence="13">
    <location>
        <begin position="921"/>
        <end position="951"/>
    </location>
</feature>
<keyword evidence="5 12" id="KW-0863">Zinc-finger</keyword>
<feature type="domain" description="C2H2-type" evidence="14">
    <location>
        <begin position="786"/>
        <end position="813"/>
    </location>
</feature>
<evidence type="ECO:0000259" key="14">
    <source>
        <dbReference type="PROSITE" id="PS50157"/>
    </source>
</evidence>
<feature type="region of interest" description="Disordered" evidence="13">
    <location>
        <begin position="899"/>
        <end position="1004"/>
    </location>
</feature>
<dbReference type="InterPro" id="IPR036236">
    <property type="entry name" value="Znf_C2H2_sf"/>
</dbReference>
<feature type="region of interest" description="Disordered" evidence="13">
    <location>
        <begin position="346"/>
        <end position="378"/>
    </location>
</feature>
<feature type="domain" description="C2H2-type" evidence="14">
    <location>
        <begin position="838"/>
        <end position="865"/>
    </location>
</feature>
<evidence type="ECO:0000256" key="4">
    <source>
        <dbReference type="ARBA" id="ARBA00022737"/>
    </source>
</evidence>
<comment type="subcellular location">
    <subcellularLocation>
        <location evidence="1">Nucleus</location>
    </subcellularLocation>
</comment>
<dbReference type="FunFam" id="3.30.160.60:FF:001818">
    <property type="entry name" value="GDNF-inducible zinc finger protein 1 isoform X1"/>
    <property type="match status" value="1"/>
</dbReference>
<keyword evidence="6" id="KW-0862">Zinc</keyword>
<evidence type="ECO:0000256" key="2">
    <source>
        <dbReference type="ARBA" id="ARBA00006991"/>
    </source>
</evidence>
<keyword evidence="9" id="KW-0804">Transcription</keyword>
<feature type="domain" description="C2H2-type" evidence="14">
    <location>
        <begin position="130"/>
        <end position="157"/>
    </location>
</feature>
<feature type="compositionally biased region" description="Low complexity" evidence="13">
    <location>
        <begin position="979"/>
        <end position="990"/>
    </location>
</feature>
<evidence type="ECO:0000256" key="12">
    <source>
        <dbReference type="PROSITE-ProRule" id="PRU00042"/>
    </source>
</evidence>
<feature type="domain" description="C2H2-type" evidence="14">
    <location>
        <begin position="1066"/>
        <end position="1093"/>
    </location>
</feature>
<keyword evidence="4" id="KW-0677">Repeat</keyword>
<feature type="domain" description="C2H2-type" evidence="14">
    <location>
        <begin position="242"/>
        <end position="270"/>
    </location>
</feature>
<dbReference type="Gene3D" id="3.30.160.60">
    <property type="entry name" value="Classic Zinc Finger"/>
    <property type="match status" value="13"/>
</dbReference>
<feature type="region of interest" description="Disordered" evidence="13">
    <location>
        <begin position="88"/>
        <end position="114"/>
    </location>
</feature>
<dbReference type="FunFam" id="3.30.160.60:FF:000223">
    <property type="entry name" value="zinc finger protein 64 isoform X1"/>
    <property type="match status" value="1"/>
</dbReference>
<feature type="domain" description="C2H2-type" evidence="14">
    <location>
        <begin position="589"/>
        <end position="616"/>
    </location>
</feature>
<dbReference type="EMBL" id="JAAKFY010000002">
    <property type="protein sequence ID" value="KAF3860900.1"/>
    <property type="molecule type" value="Genomic_DNA"/>
</dbReference>
<dbReference type="FunFam" id="3.30.160.60:FF:000302">
    <property type="entry name" value="Spalt-like transcription factor 1"/>
    <property type="match status" value="1"/>
</dbReference>
<keyword evidence="16" id="KW-1185">Reference proteome</keyword>
<dbReference type="Pfam" id="PF13912">
    <property type="entry name" value="zf-C2H2_6"/>
    <property type="match status" value="2"/>
</dbReference>
<evidence type="ECO:0000256" key="13">
    <source>
        <dbReference type="SAM" id="MobiDB-lite"/>
    </source>
</evidence>
<feature type="compositionally biased region" description="Gly residues" evidence="13">
    <location>
        <begin position="359"/>
        <end position="369"/>
    </location>
</feature>
<protein>
    <recommendedName>
        <fullName evidence="14">C2H2-type domain-containing protein</fullName>
    </recommendedName>
</protein>
<feature type="domain" description="C2H2-type" evidence="14">
    <location>
        <begin position="391"/>
        <end position="418"/>
    </location>
</feature>
<feature type="domain" description="C2H2-type" evidence="14">
    <location>
        <begin position="158"/>
        <end position="185"/>
    </location>
</feature>
<evidence type="ECO:0000256" key="8">
    <source>
        <dbReference type="ARBA" id="ARBA00023125"/>
    </source>
</evidence>
<feature type="domain" description="C2H2-type" evidence="14">
    <location>
        <begin position="299"/>
        <end position="326"/>
    </location>
</feature>
<dbReference type="FunFam" id="3.30.160.60:FF:000446">
    <property type="entry name" value="Zinc finger protein"/>
    <property type="match status" value="1"/>
</dbReference>
<dbReference type="AlphaFoldDB" id="A0A7J5ZGX4"/>
<keyword evidence="7" id="KW-0805">Transcription regulation</keyword>
<dbReference type="OrthoDB" id="654211at2759"/>
<accession>A0A7J5ZGX4</accession>
<organism evidence="15 16">
    <name type="scientific">Dissostichus mawsoni</name>
    <name type="common">Antarctic cod</name>
    <dbReference type="NCBI Taxonomy" id="36200"/>
    <lineage>
        <taxon>Eukaryota</taxon>
        <taxon>Metazoa</taxon>
        <taxon>Chordata</taxon>
        <taxon>Craniata</taxon>
        <taxon>Vertebrata</taxon>
        <taxon>Euteleostomi</taxon>
        <taxon>Actinopterygii</taxon>
        <taxon>Neopterygii</taxon>
        <taxon>Teleostei</taxon>
        <taxon>Neoteleostei</taxon>
        <taxon>Acanthomorphata</taxon>
        <taxon>Eupercaria</taxon>
        <taxon>Perciformes</taxon>
        <taxon>Notothenioidei</taxon>
        <taxon>Nototheniidae</taxon>
        <taxon>Dissostichus</taxon>
    </lineage>
</organism>
<comment type="caution">
    <text evidence="15">The sequence shown here is derived from an EMBL/GenBank/DDBJ whole genome shotgun (WGS) entry which is preliminary data.</text>
</comment>
<evidence type="ECO:0000313" key="15">
    <source>
        <dbReference type="EMBL" id="KAF3860900.1"/>
    </source>
</evidence>
<name>A0A7J5ZGX4_DISMA</name>
<gene>
    <name evidence="15" type="ORF">F7725_001155</name>
</gene>
<feature type="domain" description="C2H2-type" evidence="14">
    <location>
        <begin position="1094"/>
        <end position="1121"/>
    </location>
</feature>
<evidence type="ECO:0000256" key="9">
    <source>
        <dbReference type="ARBA" id="ARBA00023163"/>
    </source>
</evidence>
<dbReference type="InterPro" id="IPR051565">
    <property type="entry name" value="Sal_C2H2-zinc-finger"/>
</dbReference>
<comment type="similarity">
    <text evidence="11">Belongs to the sal C2H2-type zinc-finger protein family.</text>
</comment>
<proteinExistence type="inferred from homology"/>
<comment type="similarity">
    <text evidence="2">Belongs to the krueppel C2H2-type zinc-finger protein family.</text>
</comment>
<evidence type="ECO:0000256" key="10">
    <source>
        <dbReference type="ARBA" id="ARBA00023242"/>
    </source>
</evidence>
<evidence type="ECO:0000256" key="3">
    <source>
        <dbReference type="ARBA" id="ARBA00022723"/>
    </source>
</evidence>
<dbReference type="FunFam" id="3.30.160.60:FF:000578">
    <property type="entry name" value="zinc finger protein 64 isoform X1"/>
    <property type="match status" value="1"/>
</dbReference>
<dbReference type="PROSITE" id="PS50157">
    <property type="entry name" value="ZINC_FINGER_C2H2_2"/>
    <property type="match status" value="15"/>
</dbReference>
<evidence type="ECO:0000256" key="6">
    <source>
        <dbReference type="ARBA" id="ARBA00022833"/>
    </source>
</evidence>
<dbReference type="GO" id="GO:0048731">
    <property type="term" value="P:system development"/>
    <property type="evidence" value="ECO:0007669"/>
    <property type="project" value="UniProtKB-ARBA"/>
</dbReference>
<keyword evidence="10" id="KW-0539">Nucleus</keyword>
<dbReference type="Proteomes" id="UP000518266">
    <property type="component" value="Unassembled WGS sequence"/>
</dbReference>
<keyword evidence="8" id="KW-0238">DNA-binding</keyword>
<dbReference type="PANTHER" id="PTHR23233:SF19">
    <property type="entry name" value="SAL-LIKE PROTEIN 4"/>
    <property type="match status" value="1"/>
</dbReference>
<sequence>MATYHTEGHSVVVEVSPDIHICGFCKQQYNNFDVFLAHKRNGCSLPTSDTTAITTAAPLTDSSAEFVFEETYQTCVMRGVKKILTKAQKTPSKKLKPSLTSKDTAAVSQTQYGQKDMERHLKTHTGEKPFECELCHKRFSRRDKLNMHSRSHTGEKPHKCKHCPYAAADSSSLKKHLRIHYDERPFKCQICPYASRNSSQLTVHLRSHTGDAPFQCQQCDAKFKINSDLKRHIRIHSGEKPYKCDFCEYRCAMKGNLKSHIQIKHGTENSFRCGHCDFQCASKNALRQHSREHQPIQPIQCSKCSYSCTSKGALKVHERIHSEERPFKCDFCSFATKQRSNLVIHKKKCHSDKPEKGSSGKGVRGGGKTGADSPNPIGSRYRAKLEAARAFCCDSCDASFVREDSLRSHKKQHRDAQSVMQLQLPTQTETTAHSNSQIDSPYSSAQLKIIVSHPMSQENSLNPAAVESQHKMVLLSPESQDMVVNSMIHQVNLLTPMQPLGVPSETTLEPQTVLLTTNDPLHQALLHTALSAQDPISSQTFITTCSELEGLNALIQEGGTEVTVSSKKMKPAMPIVPPEPKNGDSAYRHKCKYCGKSFGNDSALQIHLRSHTGERPFKCNICGNRFTTKGNLKVHFQRHRDKYPNIGMNPHPVPEHLDNIPTTSGIPYGMSMPMDESNMTDIKPMLPQPAAGFQQSPVPSLKTFDSYAGDPCPQRPSPSTSDISPTISSHVFGQETAVDLHQKDTKELIGTLHHMNRYDVIGEQSSGTAKLQQMVDGLEKRTNDPNECVICHRVLSCQSSLKMHYRTHTGERPYKCKICGRAFSTKVHRANSPLKMQHSCPICQKKFTNAVVLQQHIRMHMGGQIPNTPMPETPFEAAEAMESSFLEVLKSLTSALELKRQSSTASESEGPSLPPPREQEYQNGRSPAISDQSAMSYHSSSPLNNNTNCSKSPEAPSNEFAHSFSRPEGDGSAQGGTESSGALDLTSSSSFTPKAIKEEPGMPYTNGDYVSGNMFMRMPSSLDSLEMKLSSENPLGPHGLFSSHMPQGTAMPSSISSAPRRSSKQHICHVCCKNFSSASALQIHERTHTGEKPFACNICGRAFTTKGNLKVHIGTHMWNNTSRRGQRLSLDNPMALMAMSSEAKMMPEMMQAPKDLGPPPMNFEQSLWNQYAAAAFSGGLTMKTNEISVIQGGGIPLPGSPAGGPLIGSTGGLMKMDGSHSSLPGSMAEMEKNSSSSVPKLQFQHFMEEGKIAVN</sequence>
<dbReference type="GO" id="GO:0000981">
    <property type="term" value="F:DNA-binding transcription factor activity, RNA polymerase II-specific"/>
    <property type="evidence" value="ECO:0007669"/>
    <property type="project" value="TreeGrafter"/>
</dbReference>
<dbReference type="FunFam" id="3.30.160.60:FF:000412">
    <property type="entry name" value="zinc finger protein 64 isoform X1"/>
    <property type="match status" value="1"/>
</dbReference>
<dbReference type="FunFam" id="3.30.160.60:FF:000669">
    <property type="entry name" value="zinc finger protein 64 isoform X1"/>
    <property type="match status" value="1"/>
</dbReference>
<feature type="domain" description="C2H2-type" evidence="14">
    <location>
        <begin position="617"/>
        <end position="644"/>
    </location>
</feature>
<dbReference type="Pfam" id="PF00096">
    <property type="entry name" value="zf-C2H2"/>
    <property type="match status" value="7"/>
</dbReference>
<dbReference type="SMART" id="SM00355">
    <property type="entry name" value="ZnF_C2H2"/>
    <property type="match status" value="16"/>
</dbReference>
<evidence type="ECO:0000256" key="5">
    <source>
        <dbReference type="ARBA" id="ARBA00022771"/>
    </source>
</evidence>
<dbReference type="GO" id="GO:0008270">
    <property type="term" value="F:zinc ion binding"/>
    <property type="evidence" value="ECO:0007669"/>
    <property type="project" value="UniProtKB-KW"/>
</dbReference>
<feature type="domain" description="C2H2-type" evidence="14">
    <location>
        <begin position="186"/>
        <end position="213"/>
    </location>
</feature>
<dbReference type="FunFam" id="3.30.160.60:FF:000660">
    <property type="entry name" value="zinc finger protein 64 isoform X1"/>
    <property type="match status" value="1"/>
</dbReference>
<dbReference type="PANTHER" id="PTHR23233">
    <property type="entry name" value="SAL-LIKE PROTEIN"/>
    <property type="match status" value="1"/>
</dbReference>
<dbReference type="FunFam" id="3.30.160.60:FF:000130">
    <property type="entry name" value="Spalt-like transcription factor 4"/>
    <property type="match status" value="1"/>
</dbReference>
<reference evidence="15 16" key="1">
    <citation type="submission" date="2020-03" db="EMBL/GenBank/DDBJ databases">
        <title>Dissostichus mawsoni Genome sequencing and assembly.</title>
        <authorList>
            <person name="Park H."/>
        </authorList>
    </citation>
    <scope>NUCLEOTIDE SEQUENCE [LARGE SCALE GENOMIC DNA]</scope>
    <source>
        <strain evidence="15">DM0001</strain>
        <tissue evidence="15">Muscle</tissue>
    </source>
</reference>
<evidence type="ECO:0000256" key="11">
    <source>
        <dbReference type="ARBA" id="ARBA00038474"/>
    </source>
</evidence>